<reference evidence="5 6" key="1">
    <citation type="submission" date="2018-11" db="EMBL/GenBank/DDBJ databases">
        <authorList>
            <consortium name="Pathogen Informatics"/>
        </authorList>
    </citation>
    <scope>NUCLEOTIDE SEQUENCE [LARGE SCALE GENOMIC DNA]</scope>
</reference>
<evidence type="ECO:0000256" key="4">
    <source>
        <dbReference type="ARBA" id="ARBA00022679"/>
    </source>
</evidence>
<dbReference type="SUPFAM" id="SSF53756">
    <property type="entry name" value="UDP-Glycosyltransferase/glycogen phosphorylase"/>
    <property type="match status" value="1"/>
</dbReference>
<dbReference type="OrthoDB" id="5835829at2759"/>
<dbReference type="InterPro" id="IPR050271">
    <property type="entry name" value="UDP-glycosyltransferase"/>
</dbReference>
<keyword evidence="4" id="KW-0808">Transferase</keyword>
<evidence type="ECO:0000256" key="2">
    <source>
        <dbReference type="ARBA" id="ARBA00012544"/>
    </source>
</evidence>
<dbReference type="EC" id="2.4.1.17" evidence="2"/>
<evidence type="ECO:0000313" key="5">
    <source>
        <dbReference type="EMBL" id="VDM76004.1"/>
    </source>
</evidence>
<organism evidence="5 6">
    <name type="scientific">Strongylus vulgaris</name>
    <name type="common">Blood worm</name>
    <dbReference type="NCBI Taxonomy" id="40348"/>
    <lineage>
        <taxon>Eukaryota</taxon>
        <taxon>Metazoa</taxon>
        <taxon>Ecdysozoa</taxon>
        <taxon>Nematoda</taxon>
        <taxon>Chromadorea</taxon>
        <taxon>Rhabditida</taxon>
        <taxon>Rhabditina</taxon>
        <taxon>Rhabditomorpha</taxon>
        <taxon>Strongyloidea</taxon>
        <taxon>Strongylidae</taxon>
        <taxon>Strongylus</taxon>
    </lineage>
</organism>
<dbReference type="Proteomes" id="UP000270094">
    <property type="component" value="Unassembled WGS sequence"/>
</dbReference>
<dbReference type="GO" id="GO:0015020">
    <property type="term" value="F:glucuronosyltransferase activity"/>
    <property type="evidence" value="ECO:0007669"/>
    <property type="project" value="UniProtKB-EC"/>
</dbReference>
<keyword evidence="6" id="KW-1185">Reference proteome</keyword>
<dbReference type="PANTHER" id="PTHR48043:SF23">
    <property type="entry name" value="UDP-GLUCURONOSYLTRANSFERASE"/>
    <property type="match status" value="1"/>
</dbReference>
<accession>A0A3P7JD58</accession>
<evidence type="ECO:0000256" key="1">
    <source>
        <dbReference type="ARBA" id="ARBA00009995"/>
    </source>
</evidence>
<evidence type="ECO:0000256" key="3">
    <source>
        <dbReference type="ARBA" id="ARBA00022676"/>
    </source>
</evidence>
<dbReference type="AlphaFoldDB" id="A0A3P7JD58"/>
<comment type="similarity">
    <text evidence="1">Belongs to the UDP-glycosyltransferase family.</text>
</comment>
<name>A0A3P7JD58_STRVU</name>
<keyword evidence="3" id="KW-0328">Glycosyltransferase</keyword>
<sequence length="178" mass="20414">MSHLAAKRLITNFTGVTSTAGDCMNMLERFFNSMEVVLWHKFFGKILDAETDAFRKKFGSHFKGRDQLIAQASYLFTNSNPYLDYPRPLLHKTIPIGGITVSIDPDKNKLSNVGVIHYRGFEVKTSSIGMGCNFARTQHYSIGVIWFNRQIYPHAKRVQVGVHLEIFFQIYKFNRLSS</sequence>
<dbReference type="PANTHER" id="PTHR48043">
    <property type="entry name" value="EG:EG0003.4 PROTEIN-RELATED"/>
    <property type="match status" value="1"/>
</dbReference>
<evidence type="ECO:0000313" key="6">
    <source>
        <dbReference type="Proteomes" id="UP000270094"/>
    </source>
</evidence>
<dbReference type="EMBL" id="UYYB01096176">
    <property type="protein sequence ID" value="VDM76004.1"/>
    <property type="molecule type" value="Genomic_DNA"/>
</dbReference>
<protein>
    <recommendedName>
        <fullName evidence="2">glucuronosyltransferase</fullName>
        <ecNumber evidence="2">2.4.1.17</ecNumber>
    </recommendedName>
</protein>
<gene>
    <name evidence="5" type="ORF">SVUK_LOCUS11002</name>
</gene>
<proteinExistence type="inferred from homology"/>